<accession>A0A136INW5</accession>
<sequence length="172" mass="17742">MKLSKALLLPALLSGAALAVNIHLFGGSSSCSGGGGGPACRSVAQQACCRSSLAVVFRSVLVSEIPEGTELDVYGARDSNCINRIHAPANRTCVGSQGSYFLSGGYTEVGFDPTLPPRPIGGGAAAVRSVAPGDCQEADVLILGDGTNYDIVGLEEKKVYELASSSRIWRHS</sequence>
<feature type="chain" id="PRO_5007292902" evidence="1">
    <location>
        <begin position="20"/>
        <end position="172"/>
    </location>
</feature>
<evidence type="ECO:0000256" key="1">
    <source>
        <dbReference type="SAM" id="SignalP"/>
    </source>
</evidence>
<dbReference type="EMBL" id="KQ964267">
    <property type="protein sequence ID" value="KXJ86617.1"/>
    <property type="molecule type" value="Genomic_DNA"/>
</dbReference>
<name>A0A136INW5_9PEZI</name>
<reference evidence="3" key="1">
    <citation type="submission" date="2016-02" db="EMBL/GenBank/DDBJ databases">
        <title>Draft genome sequence of Microdochium bolleyi, a fungal endophyte of beachgrass.</title>
        <authorList>
            <consortium name="DOE Joint Genome Institute"/>
            <person name="David A.S."/>
            <person name="May G."/>
            <person name="Haridas S."/>
            <person name="Lim J."/>
            <person name="Wang M."/>
            <person name="Labutti K."/>
            <person name="Lipzen A."/>
            <person name="Barry K."/>
            <person name="Grigoriev I.V."/>
        </authorList>
    </citation>
    <scope>NUCLEOTIDE SEQUENCE [LARGE SCALE GENOMIC DNA]</scope>
    <source>
        <strain evidence="3">J235TASD1</strain>
    </source>
</reference>
<protein>
    <submittedName>
        <fullName evidence="2">Uncharacterized protein</fullName>
    </submittedName>
</protein>
<dbReference type="AlphaFoldDB" id="A0A136INW5"/>
<dbReference type="OrthoDB" id="5383526at2759"/>
<dbReference type="PROSITE" id="PS51257">
    <property type="entry name" value="PROKAR_LIPOPROTEIN"/>
    <property type="match status" value="1"/>
</dbReference>
<gene>
    <name evidence="2" type="ORF">Micbo1qcDRAFT_209030</name>
</gene>
<organism evidence="2 3">
    <name type="scientific">Microdochium bolleyi</name>
    <dbReference type="NCBI Taxonomy" id="196109"/>
    <lineage>
        <taxon>Eukaryota</taxon>
        <taxon>Fungi</taxon>
        <taxon>Dikarya</taxon>
        <taxon>Ascomycota</taxon>
        <taxon>Pezizomycotina</taxon>
        <taxon>Sordariomycetes</taxon>
        <taxon>Xylariomycetidae</taxon>
        <taxon>Xylariales</taxon>
        <taxon>Microdochiaceae</taxon>
        <taxon>Microdochium</taxon>
    </lineage>
</organism>
<proteinExistence type="predicted"/>
<keyword evidence="3" id="KW-1185">Reference proteome</keyword>
<evidence type="ECO:0000313" key="2">
    <source>
        <dbReference type="EMBL" id="KXJ86617.1"/>
    </source>
</evidence>
<evidence type="ECO:0000313" key="3">
    <source>
        <dbReference type="Proteomes" id="UP000070501"/>
    </source>
</evidence>
<keyword evidence="1" id="KW-0732">Signal</keyword>
<dbReference type="InParanoid" id="A0A136INW5"/>
<feature type="signal peptide" evidence="1">
    <location>
        <begin position="1"/>
        <end position="19"/>
    </location>
</feature>
<dbReference type="Proteomes" id="UP000070501">
    <property type="component" value="Unassembled WGS sequence"/>
</dbReference>